<dbReference type="AlphaFoldDB" id="A0A922MRR9"/>
<proteinExistence type="predicted"/>
<dbReference type="PANTHER" id="PTHR11699">
    <property type="entry name" value="ALDEHYDE DEHYDROGENASE-RELATED"/>
    <property type="match status" value="1"/>
</dbReference>
<dbReference type="InterPro" id="IPR016163">
    <property type="entry name" value="Ald_DH_C"/>
</dbReference>
<accession>A0A922MRR9</accession>
<reference evidence="2" key="1">
    <citation type="journal article" date="2021" name="G3 (Bethesda)">
        <title>Genome and transcriptome analysis of the beet armyworm Spodoptera exigua reveals targets for pest control. .</title>
        <authorList>
            <person name="Simon S."/>
            <person name="Breeschoten T."/>
            <person name="Jansen H.J."/>
            <person name="Dirks R.P."/>
            <person name="Schranz M.E."/>
            <person name="Ros V.I.D."/>
        </authorList>
    </citation>
    <scope>NUCLEOTIDE SEQUENCE</scope>
    <source>
        <strain evidence="2">TB_SE_WUR_2020</strain>
    </source>
</reference>
<feature type="domain" description="Aldehyde dehydrogenase" evidence="1">
    <location>
        <begin position="42"/>
        <end position="117"/>
    </location>
</feature>
<dbReference type="GO" id="GO:0016620">
    <property type="term" value="F:oxidoreductase activity, acting on the aldehyde or oxo group of donors, NAD or NADP as acceptor"/>
    <property type="evidence" value="ECO:0007669"/>
    <property type="project" value="InterPro"/>
</dbReference>
<dbReference type="InterPro" id="IPR015590">
    <property type="entry name" value="Aldehyde_DH_dom"/>
</dbReference>
<sequence length="118" mass="13257">MDASKHGEILRFFSDLMERDFEYLAVLESYNNGMVLSLKLCPVQSILKFNTSEEAIERANATNYGLAAGIFTTDLNTAIQFSKHVLVEADTVWINTYLYLTSHNPFGGFKESGIGHEK</sequence>
<dbReference type="InterPro" id="IPR016161">
    <property type="entry name" value="Ald_DH/histidinol_DH"/>
</dbReference>
<evidence type="ECO:0000259" key="1">
    <source>
        <dbReference type="Pfam" id="PF00171"/>
    </source>
</evidence>
<dbReference type="SUPFAM" id="SSF53720">
    <property type="entry name" value="ALDH-like"/>
    <property type="match status" value="1"/>
</dbReference>
<protein>
    <recommendedName>
        <fullName evidence="1">Aldehyde dehydrogenase domain-containing protein</fullName>
    </recommendedName>
</protein>
<dbReference type="Pfam" id="PF00171">
    <property type="entry name" value="Aldedh"/>
    <property type="match status" value="1"/>
</dbReference>
<dbReference type="Gene3D" id="3.40.605.10">
    <property type="entry name" value="Aldehyde Dehydrogenase, Chain A, domain 1"/>
    <property type="match status" value="1"/>
</dbReference>
<evidence type="ECO:0000313" key="3">
    <source>
        <dbReference type="Proteomes" id="UP000814243"/>
    </source>
</evidence>
<name>A0A922MRR9_SPOEX</name>
<dbReference type="EMBL" id="JACEFF010000204">
    <property type="protein sequence ID" value="KAH9642056.1"/>
    <property type="molecule type" value="Genomic_DNA"/>
</dbReference>
<comment type="caution">
    <text evidence="2">The sequence shown here is derived from an EMBL/GenBank/DDBJ whole genome shotgun (WGS) entry which is preliminary data.</text>
</comment>
<dbReference type="Gene3D" id="3.40.309.10">
    <property type="entry name" value="Aldehyde Dehydrogenase, Chain A, domain 2"/>
    <property type="match status" value="1"/>
</dbReference>
<gene>
    <name evidence="2" type="ORF">HF086_008743</name>
</gene>
<dbReference type="Proteomes" id="UP000814243">
    <property type="component" value="Unassembled WGS sequence"/>
</dbReference>
<evidence type="ECO:0000313" key="2">
    <source>
        <dbReference type="EMBL" id="KAH9642056.1"/>
    </source>
</evidence>
<organism evidence="2 3">
    <name type="scientific">Spodoptera exigua</name>
    <name type="common">Beet armyworm</name>
    <name type="synonym">Noctua fulgens</name>
    <dbReference type="NCBI Taxonomy" id="7107"/>
    <lineage>
        <taxon>Eukaryota</taxon>
        <taxon>Metazoa</taxon>
        <taxon>Ecdysozoa</taxon>
        <taxon>Arthropoda</taxon>
        <taxon>Hexapoda</taxon>
        <taxon>Insecta</taxon>
        <taxon>Pterygota</taxon>
        <taxon>Neoptera</taxon>
        <taxon>Endopterygota</taxon>
        <taxon>Lepidoptera</taxon>
        <taxon>Glossata</taxon>
        <taxon>Ditrysia</taxon>
        <taxon>Noctuoidea</taxon>
        <taxon>Noctuidae</taxon>
        <taxon>Amphipyrinae</taxon>
        <taxon>Spodoptera</taxon>
    </lineage>
</organism>
<dbReference type="InterPro" id="IPR016162">
    <property type="entry name" value="Ald_DH_N"/>
</dbReference>